<protein>
    <submittedName>
        <fullName evidence="6">Right-handed parallel beta-helix repeat-containing protein</fullName>
    </submittedName>
</protein>
<evidence type="ECO:0000256" key="1">
    <source>
        <dbReference type="ARBA" id="ARBA00008834"/>
    </source>
</evidence>
<dbReference type="SMART" id="SM00710">
    <property type="entry name" value="PbH1"/>
    <property type="match status" value="4"/>
</dbReference>
<name>A0A9D1KED0_9FIRM</name>
<dbReference type="InterPro" id="IPR000743">
    <property type="entry name" value="Glyco_hydro_28"/>
</dbReference>
<dbReference type="AlphaFoldDB" id="A0A9D1KED0"/>
<evidence type="ECO:0000256" key="4">
    <source>
        <dbReference type="RuleBase" id="RU361169"/>
    </source>
</evidence>
<dbReference type="GO" id="GO:0005975">
    <property type="term" value="P:carbohydrate metabolic process"/>
    <property type="evidence" value="ECO:0007669"/>
    <property type="project" value="InterPro"/>
</dbReference>
<evidence type="ECO:0000256" key="5">
    <source>
        <dbReference type="SAM" id="MobiDB-lite"/>
    </source>
</evidence>
<comment type="similarity">
    <text evidence="1 4">Belongs to the glycosyl hydrolase 28 family.</text>
</comment>
<keyword evidence="2 4" id="KW-0378">Hydrolase</keyword>
<sequence length="702" mass="77562">MNGDRFKTGEREKKNGFRLEELKAPVVLPAGEDLSFSGVSASFQDGVWRLLAEVWKGEGEKGFLEIASRDLIFWTKAEQAGEGKPEDDGEGCILYSAAEAERLLKNRPKHLDGRILGPASVIRHEESGLYMMFYCAADASADAADGGLAGASSDPDSLAGAPGEEQSTGGSVGLAVSRDLKHWQTFCRDRATYPDHGVIYDGDYYRAIPVSEYLSAEPLPTEESGGRRIFDIRDYGAVGDGATLCTEAFQAAIEALEGNGGGILLVAGGLYCTGTVKLPDRCTLWIDRDSAICASRDLDNYEDALVSCTGGRDIAIKGGGRIIGNGEYFVYLPLKAPLTAPLEETFLPPYLYDAMGYPVNTIRYAYRSRIRYAEDRYQEGLPPIRRPMYTVWIRGCENVEISNIMIEDALDWTLVLDCSSQVKVEDVVINGNRHVANTDGIDIMGCSQVEIRHCFVSCADDGICVKSPRRQGHDGINVADAHVPMRDTRDVHISDCTVMSVMNCFKIGTETYFDIENITVENCRFLLPDIFPGAVSGISIESADGSNIRNVTVRGIEMDRVCCPVFICLNMRNKFGFDGPEDEERRRFGGSIRNISISDIRALNVEVPSIITGFAAKGEKVVRRVENIRIRNFKAAYRDNREVLNLKEEVHENLTDYPENNAFGDVPAYGFYIRHAADALLENVEVIPRTMNRRPCILREDA</sequence>
<organism evidence="6 7">
    <name type="scientific">Candidatus Caccovicinus merdipullorum</name>
    <dbReference type="NCBI Taxonomy" id="2840724"/>
    <lineage>
        <taxon>Bacteria</taxon>
        <taxon>Bacillati</taxon>
        <taxon>Bacillota</taxon>
        <taxon>Clostridia</taxon>
        <taxon>Eubacteriales</taxon>
        <taxon>Candidatus Caccovicinus</taxon>
    </lineage>
</organism>
<evidence type="ECO:0000256" key="2">
    <source>
        <dbReference type="ARBA" id="ARBA00022801"/>
    </source>
</evidence>
<feature type="region of interest" description="Disordered" evidence="5">
    <location>
        <begin position="145"/>
        <end position="171"/>
    </location>
</feature>
<dbReference type="PANTHER" id="PTHR31339:SF9">
    <property type="entry name" value="PLASMIN AND FIBRONECTIN-BINDING PROTEIN A"/>
    <property type="match status" value="1"/>
</dbReference>
<keyword evidence="3 4" id="KW-0326">Glycosidase</keyword>
<dbReference type="Gene3D" id="2.160.20.10">
    <property type="entry name" value="Single-stranded right-handed beta-helix, Pectin lyase-like"/>
    <property type="match status" value="1"/>
</dbReference>
<dbReference type="InterPro" id="IPR051801">
    <property type="entry name" value="GH28_Enzymes"/>
</dbReference>
<feature type="compositionally biased region" description="Low complexity" evidence="5">
    <location>
        <begin position="145"/>
        <end position="157"/>
    </location>
</feature>
<evidence type="ECO:0000313" key="6">
    <source>
        <dbReference type="EMBL" id="HIT41368.1"/>
    </source>
</evidence>
<proteinExistence type="inferred from homology"/>
<dbReference type="GO" id="GO:0004650">
    <property type="term" value="F:polygalacturonase activity"/>
    <property type="evidence" value="ECO:0007669"/>
    <property type="project" value="InterPro"/>
</dbReference>
<accession>A0A9D1KED0</accession>
<evidence type="ECO:0000256" key="3">
    <source>
        <dbReference type="ARBA" id="ARBA00023295"/>
    </source>
</evidence>
<dbReference type="Proteomes" id="UP000886860">
    <property type="component" value="Unassembled WGS sequence"/>
</dbReference>
<dbReference type="InterPro" id="IPR011050">
    <property type="entry name" value="Pectin_lyase_fold/virulence"/>
</dbReference>
<reference evidence="6" key="2">
    <citation type="journal article" date="2021" name="PeerJ">
        <title>Extensive microbial diversity within the chicken gut microbiome revealed by metagenomics and culture.</title>
        <authorList>
            <person name="Gilroy R."/>
            <person name="Ravi A."/>
            <person name="Getino M."/>
            <person name="Pursley I."/>
            <person name="Horton D.L."/>
            <person name="Alikhan N.F."/>
            <person name="Baker D."/>
            <person name="Gharbi K."/>
            <person name="Hall N."/>
            <person name="Watson M."/>
            <person name="Adriaenssens E.M."/>
            <person name="Foster-Nyarko E."/>
            <person name="Jarju S."/>
            <person name="Secka A."/>
            <person name="Antonio M."/>
            <person name="Oren A."/>
            <person name="Chaudhuri R.R."/>
            <person name="La Ragione R."/>
            <person name="Hildebrand F."/>
            <person name="Pallen M.J."/>
        </authorList>
    </citation>
    <scope>NUCLEOTIDE SEQUENCE</scope>
    <source>
        <strain evidence="6">CHK123-3438</strain>
    </source>
</reference>
<reference evidence="6" key="1">
    <citation type="submission" date="2020-10" db="EMBL/GenBank/DDBJ databases">
        <authorList>
            <person name="Gilroy R."/>
        </authorList>
    </citation>
    <scope>NUCLEOTIDE SEQUENCE</scope>
    <source>
        <strain evidence="6">CHK123-3438</strain>
    </source>
</reference>
<evidence type="ECO:0000313" key="7">
    <source>
        <dbReference type="Proteomes" id="UP000886860"/>
    </source>
</evidence>
<dbReference type="SUPFAM" id="SSF51126">
    <property type="entry name" value="Pectin lyase-like"/>
    <property type="match status" value="1"/>
</dbReference>
<comment type="caution">
    <text evidence="6">The sequence shown here is derived from an EMBL/GenBank/DDBJ whole genome shotgun (WGS) entry which is preliminary data.</text>
</comment>
<dbReference type="InterPro" id="IPR012334">
    <property type="entry name" value="Pectin_lyas_fold"/>
</dbReference>
<dbReference type="Pfam" id="PF00295">
    <property type="entry name" value="Glyco_hydro_28"/>
    <property type="match status" value="1"/>
</dbReference>
<dbReference type="InterPro" id="IPR006626">
    <property type="entry name" value="PbH1"/>
</dbReference>
<gene>
    <name evidence="6" type="ORF">IAB60_04560</name>
</gene>
<dbReference type="PANTHER" id="PTHR31339">
    <property type="entry name" value="PECTIN LYASE-RELATED"/>
    <property type="match status" value="1"/>
</dbReference>
<dbReference type="EMBL" id="DVKS01000073">
    <property type="protein sequence ID" value="HIT41368.1"/>
    <property type="molecule type" value="Genomic_DNA"/>
</dbReference>